<gene>
    <name evidence="4" type="ORF">HMPREF0860_2102</name>
    <name evidence="3" type="ORF">HMPREF1325_0060</name>
</gene>
<keyword evidence="2" id="KW-0812">Transmembrane</keyword>
<keyword evidence="2" id="KW-0472">Membrane</keyword>
<accession>U2LFZ5</accession>
<dbReference type="PATRIC" id="fig|1125725.3.peg.2309"/>
<dbReference type="EMBL" id="AVQI01000033">
    <property type="protein sequence ID" value="ERK03398.1"/>
    <property type="molecule type" value="Genomic_DNA"/>
</dbReference>
<reference evidence="5 6" key="1">
    <citation type="submission" date="2013-08" db="EMBL/GenBank/DDBJ databases">
        <authorList>
            <person name="Durkin A.S."/>
            <person name="Haft D.R."/>
            <person name="McCorrison J."/>
            <person name="Torralba M."/>
            <person name="Gillis M."/>
            <person name="Haft D.H."/>
            <person name="Methe B."/>
            <person name="Sutton G."/>
            <person name="Nelson K.E."/>
        </authorList>
    </citation>
    <scope>NUCLEOTIDE SEQUENCE [LARGE SCALE GENOMIC DNA]</scope>
    <source>
        <strain evidence="4 6">ATCC 35536</strain>
        <strain evidence="3 5">VPI DR56BR1116</strain>
    </source>
</reference>
<dbReference type="EMBL" id="AUZJ01000060">
    <property type="protein sequence ID" value="ERF59737.1"/>
    <property type="molecule type" value="Genomic_DNA"/>
</dbReference>
<evidence type="ECO:0000256" key="2">
    <source>
        <dbReference type="SAM" id="Phobius"/>
    </source>
</evidence>
<comment type="caution">
    <text evidence="3">The sequence shown here is derived from an EMBL/GenBank/DDBJ whole genome shotgun (WGS) entry which is preliminary data.</text>
</comment>
<evidence type="ECO:0000313" key="6">
    <source>
        <dbReference type="Proteomes" id="UP000016646"/>
    </source>
</evidence>
<dbReference type="STRING" id="1125725.HMPREF1325_0060"/>
<evidence type="ECO:0000313" key="4">
    <source>
        <dbReference type="EMBL" id="ERK03398.1"/>
    </source>
</evidence>
<feature type="transmembrane region" description="Helical" evidence="2">
    <location>
        <begin position="81"/>
        <end position="102"/>
    </location>
</feature>
<dbReference type="AlphaFoldDB" id="U2LFZ5"/>
<evidence type="ECO:0000313" key="5">
    <source>
        <dbReference type="Proteomes" id="UP000016412"/>
    </source>
</evidence>
<feature type="coiled-coil region" evidence="1">
    <location>
        <begin position="52"/>
        <end position="79"/>
    </location>
</feature>
<organism evidence="3 5">
    <name type="scientific">Treponema socranskii subsp. socranskii VPI DR56BR1116 = ATCC 35536</name>
    <dbReference type="NCBI Taxonomy" id="1125725"/>
    <lineage>
        <taxon>Bacteria</taxon>
        <taxon>Pseudomonadati</taxon>
        <taxon>Spirochaetota</taxon>
        <taxon>Spirochaetia</taxon>
        <taxon>Spirochaetales</taxon>
        <taxon>Treponemataceae</taxon>
        <taxon>Treponema</taxon>
    </lineage>
</organism>
<keyword evidence="1" id="KW-0175">Coiled coil</keyword>
<dbReference type="RefSeq" id="WP_021331296.1">
    <property type="nucleotide sequence ID" value="NZ_AUZJ01000060.1"/>
</dbReference>
<evidence type="ECO:0000313" key="3">
    <source>
        <dbReference type="EMBL" id="ERF59737.1"/>
    </source>
</evidence>
<sequence>MTEQQMKNRKMLQDGAALTALECLDESGGDMDYAWESIQGYCLTSAENTHIIHEAKRAYKQVLRMREEEERLRREAEAASWGGLIGELITLGSVILFFSWVWRACTSF</sequence>
<dbReference type="Proteomes" id="UP000016412">
    <property type="component" value="Unassembled WGS sequence"/>
</dbReference>
<protein>
    <submittedName>
        <fullName evidence="3">Uncharacterized protein</fullName>
    </submittedName>
</protein>
<name>U2LFZ5_TRESO</name>
<keyword evidence="6" id="KW-1185">Reference proteome</keyword>
<dbReference type="Proteomes" id="UP000016646">
    <property type="component" value="Unassembled WGS sequence"/>
</dbReference>
<proteinExistence type="predicted"/>
<keyword evidence="2" id="KW-1133">Transmembrane helix</keyword>
<evidence type="ECO:0000256" key="1">
    <source>
        <dbReference type="SAM" id="Coils"/>
    </source>
</evidence>